<dbReference type="InterPro" id="IPR032032">
    <property type="entry name" value="Tai4"/>
</dbReference>
<organism evidence="1 2">
    <name type="scientific">Massilia aquatica</name>
    <dbReference type="NCBI Taxonomy" id="2609000"/>
    <lineage>
        <taxon>Bacteria</taxon>
        <taxon>Pseudomonadati</taxon>
        <taxon>Pseudomonadota</taxon>
        <taxon>Betaproteobacteria</taxon>
        <taxon>Burkholderiales</taxon>
        <taxon>Oxalobacteraceae</taxon>
        <taxon>Telluria group</taxon>
        <taxon>Massilia</taxon>
    </lineage>
</organism>
<evidence type="ECO:0000313" key="2">
    <source>
        <dbReference type="Proteomes" id="UP000819052"/>
    </source>
</evidence>
<accession>A0ABX0MK41</accession>
<protein>
    <submittedName>
        <fullName evidence="1">Uncharacterized protein</fullName>
    </submittedName>
</protein>
<dbReference type="InterPro" id="IPR038314">
    <property type="entry name" value="T6SS_sf"/>
</dbReference>
<dbReference type="Proteomes" id="UP000819052">
    <property type="component" value="Unassembled WGS sequence"/>
</dbReference>
<dbReference type="Gene3D" id="1.20.120.1620">
    <property type="match status" value="1"/>
</dbReference>
<gene>
    <name evidence="1" type="ORF">F1609_31545</name>
</gene>
<proteinExistence type="predicted"/>
<dbReference type="Pfam" id="PF16695">
    <property type="entry name" value="Tai4"/>
    <property type="match status" value="1"/>
</dbReference>
<evidence type="ECO:0000313" key="1">
    <source>
        <dbReference type="EMBL" id="NHZ44657.1"/>
    </source>
</evidence>
<keyword evidence="2" id="KW-1185">Reference proteome</keyword>
<dbReference type="EMBL" id="VVIW01000036">
    <property type="protein sequence ID" value="NHZ44657.1"/>
    <property type="molecule type" value="Genomic_DNA"/>
</dbReference>
<sequence>MLSFSLPAAAGTSTVMAPSRTNAENYKDRALSACIAEAYKGSPAGDDARITTIISLDWTYYDLDKGNRATNRLVDKYLRRDYSNPFEGYVGAEFKLLKCLDMYHSRELDEQVRKYVPHPGWVGDAPARRKKK</sequence>
<reference evidence="1 2" key="1">
    <citation type="submission" date="2019-09" db="EMBL/GenBank/DDBJ databases">
        <title>Taxonomy of Antarctic Massilia spp.: description of Massilia rubra sp. nov., Massilia aquatica sp. nov., Massilia mucilaginosa sp. nov., Massilia frigida sp. nov. isolated from streams, lakes and regoliths.</title>
        <authorList>
            <person name="Holochova P."/>
            <person name="Sedlacek I."/>
            <person name="Kralova S."/>
            <person name="Maslanova I."/>
            <person name="Busse H.-J."/>
            <person name="Stankova E."/>
            <person name="Vrbovska V."/>
            <person name="Kovarovic V."/>
            <person name="Bartak M."/>
            <person name="Svec P."/>
            <person name="Pantucek R."/>
        </authorList>
    </citation>
    <scope>NUCLEOTIDE SEQUENCE [LARGE SCALE GENOMIC DNA]</scope>
    <source>
        <strain evidence="1 2">CCM 8693</strain>
    </source>
</reference>
<name>A0ABX0MK41_9BURK</name>
<comment type="caution">
    <text evidence="1">The sequence shown here is derived from an EMBL/GenBank/DDBJ whole genome shotgun (WGS) entry which is preliminary data.</text>
</comment>